<name>A0A5B9Q8A2_9BACT</name>
<proteinExistence type="predicted"/>
<dbReference type="Proteomes" id="UP000323917">
    <property type="component" value="Chromosome"/>
</dbReference>
<dbReference type="KEGG" id="bgok:Pr1d_11490"/>
<reference evidence="2 3" key="1">
    <citation type="submission" date="2019-08" db="EMBL/GenBank/DDBJ databases">
        <title>Deep-cultivation of Planctomycetes and their phenomic and genomic characterization uncovers novel biology.</title>
        <authorList>
            <person name="Wiegand S."/>
            <person name="Jogler M."/>
            <person name="Boedeker C."/>
            <person name="Pinto D."/>
            <person name="Vollmers J."/>
            <person name="Rivas-Marin E."/>
            <person name="Kohn T."/>
            <person name="Peeters S.H."/>
            <person name="Heuer A."/>
            <person name="Rast P."/>
            <person name="Oberbeckmann S."/>
            <person name="Bunk B."/>
            <person name="Jeske O."/>
            <person name="Meyerdierks A."/>
            <person name="Storesund J.E."/>
            <person name="Kallscheuer N."/>
            <person name="Luecker S."/>
            <person name="Lage O.M."/>
            <person name="Pohl T."/>
            <person name="Merkel B.J."/>
            <person name="Hornburger P."/>
            <person name="Mueller R.-W."/>
            <person name="Bruemmer F."/>
            <person name="Labrenz M."/>
            <person name="Spormann A.M."/>
            <person name="Op den Camp H."/>
            <person name="Overmann J."/>
            <person name="Amann R."/>
            <person name="Jetten M.S.M."/>
            <person name="Mascher T."/>
            <person name="Medema M.H."/>
            <person name="Devos D.P."/>
            <person name="Kaster A.-K."/>
            <person name="Ovreas L."/>
            <person name="Rohde M."/>
            <person name="Galperin M.Y."/>
            <person name="Jogler C."/>
        </authorList>
    </citation>
    <scope>NUCLEOTIDE SEQUENCE [LARGE SCALE GENOMIC DNA]</scope>
    <source>
        <strain evidence="2 3">Pr1d</strain>
    </source>
</reference>
<feature type="compositionally biased region" description="Polar residues" evidence="1">
    <location>
        <begin position="83"/>
        <end position="95"/>
    </location>
</feature>
<sequence>MGLLVAFISLINIALGYGLAVYLRRAMEPTIGNRTVEPLPVSVPVAKPKIVSEDAPTPAVKVETASSETPVNPADSVAPISAPTPQTESAETATDSKPPVDEENVLAGIEAFRAQLAQVKDEGNAEVEEPALT</sequence>
<feature type="region of interest" description="Disordered" evidence="1">
    <location>
        <begin position="54"/>
        <end position="104"/>
    </location>
</feature>
<protein>
    <submittedName>
        <fullName evidence="2">Uncharacterized protein</fullName>
    </submittedName>
</protein>
<dbReference type="OrthoDB" id="9935238at2"/>
<evidence type="ECO:0000256" key="1">
    <source>
        <dbReference type="SAM" id="MobiDB-lite"/>
    </source>
</evidence>
<dbReference type="RefSeq" id="WP_148072595.1">
    <property type="nucleotide sequence ID" value="NZ_CP042913.1"/>
</dbReference>
<dbReference type="EMBL" id="CP042913">
    <property type="protein sequence ID" value="QEG33879.1"/>
    <property type="molecule type" value="Genomic_DNA"/>
</dbReference>
<evidence type="ECO:0000313" key="2">
    <source>
        <dbReference type="EMBL" id="QEG33879.1"/>
    </source>
</evidence>
<gene>
    <name evidence="2" type="ORF">Pr1d_11490</name>
</gene>
<keyword evidence="3" id="KW-1185">Reference proteome</keyword>
<accession>A0A5B9Q8A2</accession>
<organism evidence="2 3">
    <name type="scientific">Bythopirellula goksoeyrii</name>
    <dbReference type="NCBI Taxonomy" id="1400387"/>
    <lineage>
        <taxon>Bacteria</taxon>
        <taxon>Pseudomonadati</taxon>
        <taxon>Planctomycetota</taxon>
        <taxon>Planctomycetia</taxon>
        <taxon>Pirellulales</taxon>
        <taxon>Lacipirellulaceae</taxon>
        <taxon>Bythopirellula</taxon>
    </lineage>
</organism>
<evidence type="ECO:0000313" key="3">
    <source>
        <dbReference type="Proteomes" id="UP000323917"/>
    </source>
</evidence>
<dbReference type="AlphaFoldDB" id="A0A5B9Q8A2"/>